<sequence>MPNRLRSSWPWWSLSASFQVPFEPVQVEGGDVVICLSQYASDMLILSSSVLRQIPWFDARLSSRWNPDDVEDYANLNTGEQMEIWLYDLNYCAEGNCWLLDYKWLPRINCLAFPFWFMERHLEAPKVLPLPRYQAQGLRHLRRGDTTHCGVGQPKEIPSPVVEAFGDVRAFKGLIFEKRESLYDLTSHLHIQLRDIGITKKQGRLSRWKAVPTVIPSLGPWTEDPDFDLKWMDTEHIARSVYTDWLSHNFSQSRLSYQNVSEHHESFKSTFSRIVEADNQKDTKMFTVRIKFEDFERVSPEEGLNWAHGLPMPTPIEPTIDHDFPPKARYDEIPYFTYAYVDEEDTPWYGKAPWKEVTWPKKGDWEPESLEWLEAMRIEPVFSADYLSGCELDLMFGLEDD</sequence>
<dbReference type="EMBL" id="MU003692">
    <property type="protein sequence ID" value="KAF2816872.1"/>
    <property type="molecule type" value="Genomic_DNA"/>
</dbReference>
<keyword evidence="2" id="KW-1185">Reference proteome</keyword>
<evidence type="ECO:0000313" key="3">
    <source>
        <dbReference type="RefSeq" id="XP_033583836.1"/>
    </source>
</evidence>
<name>A0A6A6Z6Z1_9PEZI</name>
<reference evidence="3" key="3">
    <citation type="submission" date="2025-04" db="UniProtKB">
        <authorList>
            <consortium name="RefSeq"/>
        </authorList>
    </citation>
    <scope>IDENTIFICATION</scope>
    <source>
        <strain evidence="3">CBS 304.34</strain>
    </source>
</reference>
<proteinExistence type="predicted"/>
<dbReference type="GeneID" id="54468280"/>
<accession>A0A6A6Z6Z1</accession>
<reference evidence="3" key="2">
    <citation type="submission" date="2020-04" db="EMBL/GenBank/DDBJ databases">
        <authorList>
            <consortium name="NCBI Genome Project"/>
        </authorList>
    </citation>
    <scope>NUCLEOTIDE SEQUENCE</scope>
    <source>
        <strain evidence="3">CBS 304.34</strain>
    </source>
</reference>
<dbReference type="AlphaFoldDB" id="A0A6A6Z6Z1"/>
<reference evidence="1 3" key="1">
    <citation type="journal article" date="2020" name="Stud. Mycol.">
        <title>101 Dothideomycetes genomes: a test case for predicting lifestyles and emergence of pathogens.</title>
        <authorList>
            <person name="Haridas S."/>
            <person name="Albert R."/>
            <person name="Binder M."/>
            <person name="Bloem J."/>
            <person name="Labutti K."/>
            <person name="Salamov A."/>
            <person name="Andreopoulos B."/>
            <person name="Baker S."/>
            <person name="Barry K."/>
            <person name="Bills G."/>
            <person name="Bluhm B."/>
            <person name="Cannon C."/>
            <person name="Castanera R."/>
            <person name="Culley D."/>
            <person name="Daum C."/>
            <person name="Ezra D."/>
            <person name="Gonzalez J."/>
            <person name="Henrissat B."/>
            <person name="Kuo A."/>
            <person name="Liang C."/>
            <person name="Lipzen A."/>
            <person name="Lutzoni F."/>
            <person name="Magnuson J."/>
            <person name="Mondo S."/>
            <person name="Nolan M."/>
            <person name="Ohm R."/>
            <person name="Pangilinan J."/>
            <person name="Park H.-J."/>
            <person name="Ramirez L."/>
            <person name="Alfaro M."/>
            <person name="Sun H."/>
            <person name="Tritt A."/>
            <person name="Yoshinaga Y."/>
            <person name="Zwiers L.-H."/>
            <person name="Turgeon B."/>
            <person name="Goodwin S."/>
            <person name="Spatafora J."/>
            <person name="Crous P."/>
            <person name="Grigoriev I."/>
        </authorList>
    </citation>
    <scope>NUCLEOTIDE SEQUENCE</scope>
    <source>
        <strain evidence="1 3">CBS 304.34</strain>
    </source>
</reference>
<gene>
    <name evidence="1 3" type="ORF">BDZ99DRAFT_564696</name>
</gene>
<organism evidence="1">
    <name type="scientific">Mytilinidion resinicola</name>
    <dbReference type="NCBI Taxonomy" id="574789"/>
    <lineage>
        <taxon>Eukaryota</taxon>
        <taxon>Fungi</taxon>
        <taxon>Dikarya</taxon>
        <taxon>Ascomycota</taxon>
        <taxon>Pezizomycotina</taxon>
        <taxon>Dothideomycetes</taxon>
        <taxon>Pleosporomycetidae</taxon>
        <taxon>Mytilinidiales</taxon>
        <taxon>Mytilinidiaceae</taxon>
        <taxon>Mytilinidion</taxon>
    </lineage>
</organism>
<evidence type="ECO:0000313" key="2">
    <source>
        <dbReference type="Proteomes" id="UP000504636"/>
    </source>
</evidence>
<dbReference type="OrthoDB" id="3867578at2759"/>
<dbReference type="RefSeq" id="XP_033583836.1">
    <property type="nucleotide sequence ID" value="XM_033727387.1"/>
</dbReference>
<dbReference type="Proteomes" id="UP000504636">
    <property type="component" value="Unplaced"/>
</dbReference>
<protein>
    <submittedName>
        <fullName evidence="1 3">Uncharacterized protein</fullName>
    </submittedName>
</protein>
<evidence type="ECO:0000313" key="1">
    <source>
        <dbReference type="EMBL" id="KAF2816872.1"/>
    </source>
</evidence>